<gene>
    <name evidence="1" type="ordered locus">Mpe_B0609</name>
</gene>
<organism evidence="1 2">
    <name type="scientific">Methylibium petroleiphilum (strain ATCC BAA-1232 / LMG 22953 / PM1)</name>
    <dbReference type="NCBI Taxonomy" id="420662"/>
    <lineage>
        <taxon>Bacteria</taxon>
        <taxon>Pseudomonadati</taxon>
        <taxon>Pseudomonadota</taxon>
        <taxon>Betaproteobacteria</taxon>
        <taxon>Burkholderiales</taxon>
        <taxon>Sphaerotilaceae</taxon>
        <taxon>Methylibium</taxon>
    </lineage>
</organism>
<keyword evidence="2" id="KW-1185">Reference proteome</keyword>
<keyword evidence="1" id="KW-0614">Plasmid</keyword>
<sequence>MSLILKHEVQTQRPEGLQSDVRETDDLLSALCRLTLKRRASILGLRFFKSQRPRFVQQLSSVDLEHHCGIPLDWMATRPAPLMSQLVKMRSSVPPARRRRDSSAKTSINAVIDDVLPC</sequence>
<name>A2SP84_METPP</name>
<reference evidence="1 2" key="1">
    <citation type="journal article" date="2007" name="J. Bacteriol.">
        <title>Whole-genome analysis of the methyl tert-butyl ether-degrading beta-proteobacterium Methylibium petroleiphilum PM1.</title>
        <authorList>
            <person name="Kane S.R."/>
            <person name="Chakicherla A.Y."/>
            <person name="Chain P.S.G."/>
            <person name="Schmidt R."/>
            <person name="Shin M.W."/>
            <person name="Legler T.C."/>
            <person name="Scow K.M."/>
            <person name="Larimer F.W."/>
            <person name="Lucas S.M."/>
            <person name="Richardson P.M."/>
            <person name="Hristova K.R."/>
        </authorList>
    </citation>
    <scope>NUCLEOTIDE SEQUENCE [LARGE SCALE GENOMIC DNA]</scope>
    <source>
        <strain evidence="2">ATCC BAA-1232 / LMG 22953 / PM1</strain>
        <plasmid evidence="1 2">RPME01</plasmid>
    </source>
</reference>
<protein>
    <submittedName>
        <fullName evidence="1">Uncharacterized protein</fullName>
    </submittedName>
</protein>
<dbReference type="Proteomes" id="UP000000366">
    <property type="component" value="Plasmid RPME01"/>
</dbReference>
<geneLocation type="plasmid" evidence="1 2">
    <name>RPME01</name>
</geneLocation>
<dbReference type="HOGENOM" id="CLU_2070374_0_0_4"/>
<dbReference type="AlphaFoldDB" id="A2SP84"/>
<evidence type="ECO:0000313" key="1">
    <source>
        <dbReference type="EMBL" id="ABM97373.1"/>
    </source>
</evidence>
<proteinExistence type="predicted"/>
<dbReference type="KEGG" id="mpt:Mpe_B0609"/>
<evidence type="ECO:0000313" key="2">
    <source>
        <dbReference type="Proteomes" id="UP000000366"/>
    </source>
</evidence>
<dbReference type="EMBL" id="CP000556">
    <property type="protein sequence ID" value="ABM97373.1"/>
    <property type="molecule type" value="Genomic_DNA"/>
</dbReference>
<accession>A2SP84</accession>